<feature type="signal peptide" evidence="2">
    <location>
        <begin position="1"/>
        <end position="18"/>
    </location>
</feature>
<dbReference type="Proteomes" id="UP000245910">
    <property type="component" value="Chromosome III"/>
</dbReference>
<organism evidence="3 4">
    <name type="scientific">Fusarium venenatum</name>
    <dbReference type="NCBI Taxonomy" id="56646"/>
    <lineage>
        <taxon>Eukaryota</taxon>
        <taxon>Fungi</taxon>
        <taxon>Dikarya</taxon>
        <taxon>Ascomycota</taxon>
        <taxon>Pezizomycotina</taxon>
        <taxon>Sordariomycetes</taxon>
        <taxon>Hypocreomycetidae</taxon>
        <taxon>Hypocreales</taxon>
        <taxon>Nectriaceae</taxon>
        <taxon>Fusarium</taxon>
    </lineage>
</organism>
<evidence type="ECO:0000256" key="2">
    <source>
        <dbReference type="SAM" id="SignalP"/>
    </source>
</evidence>
<name>A0A2L2TIP3_9HYPO</name>
<feature type="region of interest" description="Disordered" evidence="1">
    <location>
        <begin position="318"/>
        <end position="337"/>
    </location>
</feature>
<proteinExistence type="predicted"/>
<evidence type="ECO:0000313" key="4">
    <source>
        <dbReference type="Proteomes" id="UP000245910"/>
    </source>
</evidence>
<accession>A0A2L2TIP3</accession>
<dbReference type="STRING" id="56646.A0A2L2TIP3"/>
<feature type="compositionally biased region" description="Acidic residues" evidence="1">
    <location>
        <begin position="202"/>
        <end position="211"/>
    </location>
</feature>
<dbReference type="EMBL" id="LN649231">
    <property type="protein sequence ID" value="CEI67893.1"/>
    <property type="molecule type" value="Genomic_DNA"/>
</dbReference>
<feature type="chain" id="PRO_5014753138" description="Ecp2 effector protein domain-containing protein" evidence="2">
    <location>
        <begin position="19"/>
        <end position="678"/>
    </location>
</feature>
<feature type="region of interest" description="Disordered" evidence="1">
    <location>
        <begin position="543"/>
        <end position="585"/>
    </location>
</feature>
<feature type="region of interest" description="Disordered" evidence="1">
    <location>
        <begin position="183"/>
        <end position="248"/>
    </location>
</feature>
<evidence type="ECO:0008006" key="5">
    <source>
        <dbReference type="Google" id="ProtNLM"/>
    </source>
</evidence>
<feature type="compositionally biased region" description="Low complexity" evidence="1">
    <location>
        <begin position="325"/>
        <end position="337"/>
    </location>
</feature>
<keyword evidence="2" id="KW-0732">Signal</keyword>
<dbReference type="AlphaFoldDB" id="A0A2L2TIP3"/>
<evidence type="ECO:0000313" key="3">
    <source>
        <dbReference type="EMBL" id="CEI67893.1"/>
    </source>
</evidence>
<feature type="compositionally biased region" description="Basic and acidic residues" evidence="1">
    <location>
        <begin position="569"/>
        <end position="582"/>
    </location>
</feature>
<protein>
    <recommendedName>
        <fullName evidence="5">Ecp2 effector protein domain-containing protein</fullName>
    </recommendedName>
</protein>
<reference evidence="4" key="1">
    <citation type="submission" date="2014-10" db="EMBL/GenBank/DDBJ databases">
        <authorList>
            <person name="King R."/>
        </authorList>
    </citation>
    <scope>NUCLEOTIDE SEQUENCE [LARGE SCALE GENOMIC DNA]</scope>
    <source>
        <strain evidence="4">A3/5</strain>
    </source>
</reference>
<feature type="compositionally biased region" description="Pro residues" evidence="1">
    <location>
        <begin position="551"/>
        <end position="562"/>
    </location>
</feature>
<sequence>MSLLHLALAVGFFTEALATGHLPRQTQGPAIRPRAEEHRYVLSPPNHGQIVLYPPPPDRVKGSVSVWTEYLIETGGSTSWIGSDPSYISVETTTSTDAEGATVTGTINKAIDVVKNANGGLDIILSPAFRERVEAILKDVPPCTSRKLRRRQASVCGLEAARNRILDDQGVADVFHEQVHGKISEEAGLESDGDSGYGSGDGSDDGSDDGSNDGSNGGDNGNEGNEVTEGTDQDGFSEGEVGPAGSEAGDTVEAVVLVAEEDAAVIGAAVGEVEGAFVAGGLTLTAVTFLGILLRAADTTGKVDSVYHIPPEDIQTVSKTKSDATKAPTSTSSASTCPTALPECDDNCKVTKVSNAKPTEVPWSCSGNSKGCKCNPKGEEVIHVFDNDFENMILFALGNLNGPDDPGEPEITCPDEFSDVPSLFFGGVADGFCDYIKDNFDDENKDLLFDINGGKIPVLSRRSTELARRAPPEDRDNYLDYKFAVSWIPREGQCLFDRDNMCTEAFKMLIQEQPCGQNHGSAQNRMTVDAKIGVGCGEFKWNVVAPDEPKPQPQPEPQPEPPALGSQECYDRHSHRDVKDSDQGTQATIGCSNFAKDKKIKAGDNEVYWHPIGIAGPSHLNYKISWKEGCNQFEEQSLNDPVDGETCYSLMRANYKSCNNGGAGGYRDAGCLRYEFYV</sequence>
<evidence type="ECO:0000256" key="1">
    <source>
        <dbReference type="SAM" id="MobiDB-lite"/>
    </source>
</evidence>
<keyword evidence="4" id="KW-1185">Reference proteome</keyword>